<dbReference type="InterPro" id="IPR043519">
    <property type="entry name" value="NT_sf"/>
</dbReference>
<evidence type="ECO:0000259" key="1">
    <source>
        <dbReference type="Pfam" id="PF01909"/>
    </source>
</evidence>
<feature type="domain" description="Polymerase nucleotidyl transferase" evidence="1">
    <location>
        <begin position="7"/>
        <end position="50"/>
    </location>
</feature>
<name>A0A9D1H659_9FIRM</name>
<dbReference type="EMBL" id="DVLW01000109">
    <property type="protein sequence ID" value="HIT94343.1"/>
    <property type="molecule type" value="Genomic_DNA"/>
</dbReference>
<dbReference type="Gene3D" id="3.30.460.10">
    <property type="entry name" value="Beta Polymerase, domain 2"/>
    <property type="match status" value="1"/>
</dbReference>
<dbReference type="Proteomes" id="UP000824160">
    <property type="component" value="Unassembled WGS sequence"/>
</dbReference>
<dbReference type="SUPFAM" id="SSF81301">
    <property type="entry name" value="Nucleotidyltransferase"/>
    <property type="match status" value="1"/>
</dbReference>
<dbReference type="InterPro" id="IPR002934">
    <property type="entry name" value="Polymerase_NTP_transf_dom"/>
</dbReference>
<accession>A0A9D1H659</accession>
<reference evidence="2" key="1">
    <citation type="submission" date="2020-10" db="EMBL/GenBank/DDBJ databases">
        <authorList>
            <person name="Gilroy R."/>
        </authorList>
    </citation>
    <scope>NUCLEOTIDE SEQUENCE</scope>
    <source>
        <strain evidence="2">ChiBcec7-5410</strain>
    </source>
</reference>
<comment type="caution">
    <text evidence="2">The sequence shown here is derived from an EMBL/GenBank/DDBJ whole genome shotgun (WGS) entry which is preliminary data.</text>
</comment>
<dbReference type="Pfam" id="PF01909">
    <property type="entry name" value="NTP_transf_2"/>
    <property type="match status" value="1"/>
</dbReference>
<protein>
    <submittedName>
        <fullName evidence="2">Nucleotidyltransferase domain-containing protein</fullName>
    </submittedName>
</protein>
<reference evidence="2" key="2">
    <citation type="journal article" date="2021" name="PeerJ">
        <title>Extensive microbial diversity within the chicken gut microbiome revealed by metagenomics and culture.</title>
        <authorList>
            <person name="Gilroy R."/>
            <person name="Ravi A."/>
            <person name="Getino M."/>
            <person name="Pursley I."/>
            <person name="Horton D.L."/>
            <person name="Alikhan N.F."/>
            <person name="Baker D."/>
            <person name="Gharbi K."/>
            <person name="Hall N."/>
            <person name="Watson M."/>
            <person name="Adriaenssens E.M."/>
            <person name="Foster-Nyarko E."/>
            <person name="Jarju S."/>
            <person name="Secka A."/>
            <person name="Antonio M."/>
            <person name="Oren A."/>
            <person name="Chaudhuri R.R."/>
            <person name="La Ragione R."/>
            <person name="Hildebrand F."/>
            <person name="Pallen M.J."/>
        </authorList>
    </citation>
    <scope>NUCLEOTIDE SEQUENCE</scope>
    <source>
        <strain evidence="2">ChiBcec7-5410</strain>
    </source>
</reference>
<dbReference type="AlphaFoldDB" id="A0A9D1H659"/>
<organism evidence="2 3">
    <name type="scientific">Candidatus Faecivivens stercoripullorum</name>
    <dbReference type="NCBI Taxonomy" id="2840805"/>
    <lineage>
        <taxon>Bacteria</taxon>
        <taxon>Bacillati</taxon>
        <taxon>Bacillota</taxon>
        <taxon>Clostridia</taxon>
        <taxon>Eubacteriales</taxon>
        <taxon>Oscillospiraceae</taxon>
        <taxon>Oscillospiraceae incertae sedis</taxon>
        <taxon>Candidatus Faecivivens</taxon>
    </lineage>
</organism>
<evidence type="ECO:0000313" key="3">
    <source>
        <dbReference type="Proteomes" id="UP000824160"/>
    </source>
</evidence>
<dbReference type="CDD" id="cd05403">
    <property type="entry name" value="NT_KNTase_like"/>
    <property type="match status" value="1"/>
</dbReference>
<dbReference type="GO" id="GO:0016779">
    <property type="term" value="F:nucleotidyltransferase activity"/>
    <property type="evidence" value="ECO:0007669"/>
    <property type="project" value="InterPro"/>
</dbReference>
<gene>
    <name evidence="2" type="ORF">IAC43_04100</name>
</gene>
<proteinExistence type="predicted"/>
<evidence type="ECO:0000313" key="2">
    <source>
        <dbReference type="EMBL" id="HIT94343.1"/>
    </source>
</evidence>
<sequence length="129" mass="14471">MLTEFIEKLRQFTLSDPDILTTLIVGSCARGTNTPSSDVDVVIITNNKPGMVADQRFTEQFGTVSRSQTEYYGACTSVRVWYDNGLEVEFGLVEPSWMDRPLDAGTHRVLSDGYKIIEDKGTLFQNLKL</sequence>